<dbReference type="STRING" id="1314751.GCA_001591425_04428"/>
<dbReference type="Proteomes" id="UP000215224">
    <property type="component" value="Chromosome"/>
</dbReference>
<dbReference type="AlphaFoldDB" id="A0A223KQM7"/>
<accession>A0A223KQM7</accession>
<gene>
    <name evidence="1" type="ORF">BC6307_11005</name>
</gene>
<dbReference type="KEGG" id="bcoh:BC6307_11005"/>
<organism evidence="1 2">
    <name type="scientific">Sutcliffiella cohnii</name>
    <dbReference type="NCBI Taxonomy" id="33932"/>
    <lineage>
        <taxon>Bacteria</taxon>
        <taxon>Bacillati</taxon>
        <taxon>Bacillota</taxon>
        <taxon>Bacilli</taxon>
        <taxon>Bacillales</taxon>
        <taxon>Bacillaceae</taxon>
        <taxon>Sutcliffiella</taxon>
    </lineage>
</organism>
<name>A0A223KQM7_9BACI</name>
<protein>
    <recommendedName>
        <fullName evidence="3">DUF2515 domain-containing protein</fullName>
    </recommendedName>
</protein>
<evidence type="ECO:0000313" key="2">
    <source>
        <dbReference type="Proteomes" id="UP000215224"/>
    </source>
</evidence>
<keyword evidence="2" id="KW-1185">Reference proteome</keyword>
<dbReference type="Pfam" id="PF10720">
    <property type="entry name" value="DUF2515"/>
    <property type="match status" value="1"/>
</dbReference>
<sequence>MKRILPNIFKKDKKKKTIDFSLSKNERKCMLNSHHNNPLYNLTKRDIELIDKIKKETDKNNLNNVTRTNAYLHFFDNNTEVHWALLAHIVSRNGGWNMTDLKGEAISGLLSFREKELFFSFLEKSNFLIFHDAYQQLLLYEHSKKIGKPLFHLLNEFGISSFMRAVWEVFWKDKNSKMLTLSLIINEQHFIEKRIIQNPFYVEHVIKSMPFQLQEKLGFTSVLIPYQTDDSIQLAGTTVSQFDNITKRIHIGKYLYSLLFYVEEVQRGTMKFVKEQNHTGSRADFFPSIFTRTNDNSKKIYSPPLHEAWKNSTHKLPDKDDWFQSFEELFPYYSPISIDSPYNITEKYLLSLLKLKSIDTITKALGRS</sequence>
<proteinExistence type="predicted"/>
<dbReference type="InterPro" id="IPR019658">
    <property type="entry name" value="DUF2515"/>
</dbReference>
<dbReference type="RefSeq" id="WP_066420722.1">
    <property type="nucleotide sequence ID" value="NZ_CP018866.1"/>
</dbReference>
<evidence type="ECO:0008006" key="3">
    <source>
        <dbReference type="Google" id="ProtNLM"/>
    </source>
</evidence>
<reference evidence="1 2" key="1">
    <citation type="submission" date="2016-12" db="EMBL/GenBank/DDBJ databases">
        <title>The whole genome sequencing and assembly of Bacillus cohnii DSM 6307T strain.</title>
        <authorList>
            <person name="Lee Y.-J."/>
            <person name="Yi H."/>
            <person name="Bahn Y.-S."/>
            <person name="Kim J.F."/>
            <person name="Lee D.-W."/>
        </authorList>
    </citation>
    <scope>NUCLEOTIDE SEQUENCE [LARGE SCALE GENOMIC DNA]</scope>
    <source>
        <strain evidence="1 2">DSM 6307</strain>
    </source>
</reference>
<dbReference type="EMBL" id="CP018866">
    <property type="protein sequence ID" value="AST91769.1"/>
    <property type="molecule type" value="Genomic_DNA"/>
</dbReference>
<evidence type="ECO:0000313" key="1">
    <source>
        <dbReference type="EMBL" id="AST91769.1"/>
    </source>
</evidence>